<dbReference type="Proteomes" id="UP001377168">
    <property type="component" value="Unassembled WGS sequence"/>
</dbReference>
<evidence type="ECO:0000313" key="1">
    <source>
        <dbReference type="EMBL" id="MEJ8636918.1"/>
    </source>
</evidence>
<keyword evidence="2" id="KW-1185">Reference proteome</keyword>
<sequence>MRLLRRLAALATVLALSWIFAPSAVAGGPTSVLVTSPESGETASLYYSDAEYAGLLKLLGEGPTKGQTDRPPSLDMALGTRQINVTWMIHDVQPWRVDQVYPGDRAGLVWIHTATNLETHQGYWHQARQPAELTALFTKLGLMGEKNGGAGVAQFPPAWDGEAQPAPEPPEDPEEAAEAAGAGPAAAPDAAARTSDGAEGWWWAIPGLVGGAVLALVLRPVVSRLPRPPFGRGDGTREPGPRQQLLDG</sequence>
<name>A0ACC6PZN6_9ACTN</name>
<proteinExistence type="predicted"/>
<reference evidence="1" key="1">
    <citation type="submission" date="2024-03" db="EMBL/GenBank/DDBJ databases">
        <title>Novel Streptomyces species of biotechnological and ecological value are a feature of Machair soil.</title>
        <authorList>
            <person name="Prole J.R."/>
            <person name="Goodfellow M."/>
            <person name="Allenby N."/>
            <person name="Ward A.C."/>
        </authorList>
    </citation>
    <scope>NUCLEOTIDE SEQUENCE</scope>
    <source>
        <strain evidence="1">MS2.AVA.5</strain>
    </source>
</reference>
<organism evidence="1 2">
    <name type="scientific">Streptomyces achmelvichensis</name>
    <dbReference type="NCBI Taxonomy" id="3134111"/>
    <lineage>
        <taxon>Bacteria</taxon>
        <taxon>Bacillati</taxon>
        <taxon>Actinomycetota</taxon>
        <taxon>Actinomycetes</taxon>
        <taxon>Kitasatosporales</taxon>
        <taxon>Streptomycetaceae</taxon>
        <taxon>Streptomyces</taxon>
    </lineage>
</organism>
<comment type="caution">
    <text evidence="1">The sequence shown here is derived from an EMBL/GenBank/DDBJ whole genome shotgun (WGS) entry which is preliminary data.</text>
</comment>
<dbReference type="EMBL" id="JBBKAJ010000022">
    <property type="protein sequence ID" value="MEJ8636918.1"/>
    <property type="molecule type" value="Genomic_DNA"/>
</dbReference>
<accession>A0ACC6PZN6</accession>
<protein>
    <submittedName>
        <fullName evidence="1">Uncharacterized protein</fullName>
    </submittedName>
</protein>
<gene>
    <name evidence="1" type="ORF">WKI67_26500</name>
</gene>
<evidence type="ECO:0000313" key="2">
    <source>
        <dbReference type="Proteomes" id="UP001377168"/>
    </source>
</evidence>